<keyword evidence="2" id="KW-1185">Reference proteome</keyword>
<dbReference type="Proteomes" id="UP000053989">
    <property type="component" value="Unassembled WGS sequence"/>
</dbReference>
<dbReference type="InParanoid" id="A0A0C3A0W6"/>
<reference evidence="1 2" key="1">
    <citation type="submission" date="2014-04" db="EMBL/GenBank/DDBJ databases">
        <authorList>
            <consortium name="DOE Joint Genome Institute"/>
            <person name="Kuo A."/>
            <person name="Kohler A."/>
            <person name="Nagy L.G."/>
            <person name="Floudas D."/>
            <person name="Copeland A."/>
            <person name="Barry K.W."/>
            <person name="Cichocki N."/>
            <person name="Veneault-Fourrey C."/>
            <person name="LaButti K."/>
            <person name="Lindquist E.A."/>
            <person name="Lipzen A."/>
            <person name="Lundell T."/>
            <person name="Morin E."/>
            <person name="Murat C."/>
            <person name="Sun H."/>
            <person name="Tunlid A."/>
            <person name="Henrissat B."/>
            <person name="Grigoriev I.V."/>
            <person name="Hibbett D.S."/>
            <person name="Martin F."/>
            <person name="Nordberg H.P."/>
            <person name="Cantor M.N."/>
            <person name="Hua S.X."/>
        </authorList>
    </citation>
    <scope>NUCLEOTIDE SEQUENCE [LARGE SCALE GENOMIC DNA]</scope>
    <source>
        <strain evidence="1 2">Foug A</strain>
    </source>
</reference>
<dbReference type="EMBL" id="KN822013">
    <property type="protein sequence ID" value="KIM67313.1"/>
    <property type="molecule type" value="Genomic_DNA"/>
</dbReference>
<organism evidence="1 2">
    <name type="scientific">Scleroderma citrinum Foug A</name>
    <dbReference type="NCBI Taxonomy" id="1036808"/>
    <lineage>
        <taxon>Eukaryota</taxon>
        <taxon>Fungi</taxon>
        <taxon>Dikarya</taxon>
        <taxon>Basidiomycota</taxon>
        <taxon>Agaricomycotina</taxon>
        <taxon>Agaricomycetes</taxon>
        <taxon>Agaricomycetidae</taxon>
        <taxon>Boletales</taxon>
        <taxon>Sclerodermatineae</taxon>
        <taxon>Sclerodermataceae</taxon>
        <taxon>Scleroderma</taxon>
    </lineage>
</organism>
<proteinExistence type="predicted"/>
<name>A0A0C3A0W6_9AGAM</name>
<accession>A0A0C3A0W6</accession>
<sequence length="115" mass="13567">MTKDVCVRHLDEDINPSQVEPPRQANREKFEALSNEGRDRDYQFNCEILEGGYVCGHSMTFNSCKKHVAEFHNIPKLEKLFCPWALCGKPSYRKNWDRHIKTKHLGFKHLIRVPR</sequence>
<reference evidence="2" key="2">
    <citation type="submission" date="2015-01" db="EMBL/GenBank/DDBJ databases">
        <title>Evolutionary Origins and Diversification of the Mycorrhizal Mutualists.</title>
        <authorList>
            <consortium name="DOE Joint Genome Institute"/>
            <consortium name="Mycorrhizal Genomics Consortium"/>
            <person name="Kohler A."/>
            <person name="Kuo A."/>
            <person name="Nagy L.G."/>
            <person name="Floudas D."/>
            <person name="Copeland A."/>
            <person name="Barry K.W."/>
            <person name="Cichocki N."/>
            <person name="Veneault-Fourrey C."/>
            <person name="LaButti K."/>
            <person name="Lindquist E.A."/>
            <person name="Lipzen A."/>
            <person name="Lundell T."/>
            <person name="Morin E."/>
            <person name="Murat C."/>
            <person name="Riley R."/>
            <person name="Ohm R."/>
            <person name="Sun H."/>
            <person name="Tunlid A."/>
            <person name="Henrissat B."/>
            <person name="Grigoriev I.V."/>
            <person name="Hibbett D.S."/>
            <person name="Martin F."/>
        </authorList>
    </citation>
    <scope>NUCLEOTIDE SEQUENCE [LARGE SCALE GENOMIC DNA]</scope>
    <source>
        <strain evidence="2">Foug A</strain>
    </source>
</reference>
<dbReference type="HOGENOM" id="CLU_2110402_0_0_1"/>
<evidence type="ECO:0000313" key="1">
    <source>
        <dbReference type="EMBL" id="KIM67313.1"/>
    </source>
</evidence>
<evidence type="ECO:0000313" key="2">
    <source>
        <dbReference type="Proteomes" id="UP000053989"/>
    </source>
</evidence>
<gene>
    <name evidence="1" type="ORF">SCLCIDRAFT_181113</name>
</gene>
<protein>
    <submittedName>
        <fullName evidence="1">Uncharacterized protein</fullName>
    </submittedName>
</protein>
<dbReference type="AlphaFoldDB" id="A0A0C3A0W6"/>